<dbReference type="AlphaFoldDB" id="A0A0N5C8J4"/>
<organism evidence="1 2">
    <name type="scientific">Strongyloides papillosus</name>
    <name type="common">Intestinal threadworm</name>
    <dbReference type="NCBI Taxonomy" id="174720"/>
    <lineage>
        <taxon>Eukaryota</taxon>
        <taxon>Metazoa</taxon>
        <taxon>Ecdysozoa</taxon>
        <taxon>Nematoda</taxon>
        <taxon>Chromadorea</taxon>
        <taxon>Rhabditida</taxon>
        <taxon>Tylenchina</taxon>
        <taxon>Panagrolaimomorpha</taxon>
        <taxon>Strongyloidoidea</taxon>
        <taxon>Strongyloididae</taxon>
        <taxon>Strongyloides</taxon>
    </lineage>
</organism>
<accession>A0A0N5C8J4</accession>
<name>A0A0N5C8J4_STREA</name>
<keyword evidence="1" id="KW-1185">Reference proteome</keyword>
<dbReference type="Proteomes" id="UP000046392">
    <property type="component" value="Unplaced"/>
</dbReference>
<proteinExistence type="predicted"/>
<reference evidence="2" key="1">
    <citation type="submission" date="2017-02" db="UniProtKB">
        <authorList>
            <consortium name="WormBaseParasite"/>
        </authorList>
    </citation>
    <scope>IDENTIFICATION</scope>
</reference>
<evidence type="ECO:0000313" key="2">
    <source>
        <dbReference type="WBParaSite" id="SPAL_0001423950.1"/>
    </source>
</evidence>
<dbReference type="WBParaSite" id="SPAL_0001423950.1">
    <property type="protein sequence ID" value="SPAL_0001423950.1"/>
    <property type="gene ID" value="SPAL_0001423950"/>
</dbReference>
<evidence type="ECO:0000313" key="1">
    <source>
        <dbReference type="Proteomes" id="UP000046392"/>
    </source>
</evidence>
<sequence>MKIQYDINLRNLKKIHSGMKQYSVLENVIMNYCVPQNSFLNEKRILAYKKQILIVLVNDLLLKQELTKIIATTKAYLENKTIKHIVRSYKDFINKLIRIWSEL</sequence>
<protein>
    <submittedName>
        <fullName evidence="2">Uncharacterized protein</fullName>
    </submittedName>
</protein>